<name>A0ABN2L5L6_9MICC</name>
<keyword evidence="2" id="KW-1185">Reference proteome</keyword>
<protein>
    <submittedName>
        <fullName evidence="1">Uncharacterized protein</fullName>
    </submittedName>
</protein>
<dbReference type="EMBL" id="BAAAOA010000062">
    <property type="protein sequence ID" value="GAA1775393.1"/>
    <property type="molecule type" value="Genomic_DNA"/>
</dbReference>
<evidence type="ECO:0000313" key="2">
    <source>
        <dbReference type="Proteomes" id="UP001501204"/>
    </source>
</evidence>
<sequence>MKPIVRVATGNAVPYLDCALNHISYPIPYRILELCPAGAGCDRVVELWGALRRGGAGGISGQVL</sequence>
<comment type="caution">
    <text evidence="1">The sequence shown here is derived from an EMBL/GenBank/DDBJ whole genome shotgun (WGS) entry which is preliminary data.</text>
</comment>
<proteinExistence type="predicted"/>
<dbReference type="Proteomes" id="UP001501204">
    <property type="component" value="Unassembled WGS sequence"/>
</dbReference>
<gene>
    <name evidence="1" type="ORF">GCM10009767_36110</name>
</gene>
<accession>A0ABN2L5L6</accession>
<organism evidence="1 2">
    <name type="scientific">Kocuria aegyptia</name>
    <dbReference type="NCBI Taxonomy" id="330943"/>
    <lineage>
        <taxon>Bacteria</taxon>
        <taxon>Bacillati</taxon>
        <taxon>Actinomycetota</taxon>
        <taxon>Actinomycetes</taxon>
        <taxon>Micrococcales</taxon>
        <taxon>Micrococcaceae</taxon>
        <taxon>Kocuria</taxon>
    </lineage>
</organism>
<evidence type="ECO:0000313" key="1">
    <source>
        <dbReference type="EMBL" id="GAA1775393.1"/>
    </source>
</evidence>
<reference evidence="1 2" key="1">
    <citation type="journal article" date="2019" name="Int. J. Syst. Evol. Microbiol.">
        <title>The Global Catalogue of Microorganisms (GCM) 10K type strain sequencing project: providing services to taxonomists for standard genome sequencing and annotation.</title>
        <authorList>
            <consortium name="The Broad Institute Genomics Platform"/>
            <consortium name="The Broad Institute Genome Sequencing Center for Infectious Disease"/>
            <person name="Wu L."/>
            <person name="Ma J."/>
        </authorList>
    </citation>
    <scope>NUCLEOTIDE SEQUENCE [LARGE SCALE GENOMIC DNA]</scope>
    <source>
        <strain evidence="1 2">JCM 14735</strain>
    </source>
</reference>